<evidence type="ECO:0000313" key="2">
    <source>
        <dbReference type="EMBL" id="KAH7258556.1"/>
    </source>
</evidence>
<name>A0A9P9HJH2_FUSSL</name>
<evidence type="ECO:0000313" key="3">
    <source>
        <dbReference type="Proteomes" id="UP000736672"/>
    </source>
</evidence>
<dbReference type="Proteomes" id="UP000736672">
    <property type="component" value="Unassembled WGS sequence"/>
</dbReference>
<gene>
    <name evidence="2" type="ORF">B0J15DRAFT_548693</name>
</gene>
<accession>A0A9P9HJH2</accession>
<keyword evidence="3" id="KW-1185">Reference proteome</keyword>
<feature type="compositionally biased region" description="Polar residues" evidence="1">
    <location>
        <begin position="1"/>
        <end position="15"/>
    </location>
</feature>
<organism evidence="2 3">
    <name type="scientific">Fusarium solani</name>
    <name type="common">Filamentous fungus</name>
    <dbReference type="NCBI Taxonomy" id="169388"/>
    <lineage>
        <taxon>Eukaryota</taxon>
        <taxon>Fungi</taxon>
        <taxon>Dikarya</taxon>
        <taxon>Ascomycota</taxon>
        <taxon>Pezizomycotina</taxon>
        <taxon>Sordariomycetes</taxon>
        <taxon>Hypocreomycetidae</taxon>
        <taxon>Hypocreales</taxon>
        <taxon>Nectriaceae</taxon>
        <taxon>Fusarium</taxon>
        <taxon>Fusarium solani species complex</taxon>
    </lineage>
</organism>
<comment type="caution">
    <text evidence="2">The sequence shown here is derived from an EMBL/GenBank/DDBJ whole genome shotgun (WGS) entry which is preliminary data.</text>
</comment>
<reference evidence="2" key="1">
    <citation type="journal article" date="2021" name="Nat. Commun.">
        <title>Genetic determinants of endophytism in the Arabidopsis root mycobiome.</title>
        <authorList>
            <person name="Mesny F."/>
            <person name="Miyauchi S."/>
            <person name="Thiergart T."/>
            <person name="Pickel B."/>
            <person name="Atanasova L."/>
            <person name="Karlsson M."/>
            <person name="Huettel B."/>
            <person name="Barry K.W."/>
            <person name="Haridas S."/>
            <person name="Chen C."/>
            <person name="Bauer D."/>
            <person name="Andreopoulos W."/>
            <person name="Pangilinan J."/>
            <person name="LaButti K."/>
            <person name="Riley R."/>
            <person name="Lipzen A."/>
            <person name="Clum A."/>
            <person name="Drula E."/>
            <person name="Henrissat B."/>
            <person name="Kohler A."/>
            <person name="Grigoriev I.V."/>
            <person name="Martin F.M."/>
            <person name="Hacquard S."/>
        </authorList>
    </citation>
    <scope>NUCLEOTIDE SEQUENCE</scope>
    <source>
        <strain evidence="2">FSSC 5 MPI-SDFR-AT-0091</strain>
    </source>
</reference>
<dbReference type="OrthoDB" id="4972800at2759"/>
<protein>
    <submittedName>
        <fullName evidence="2">Uncharacterized protein</fullName>
    </submittedName>
</protein>
<dbReference type="EMBL" id="JAGTJS010000009">
    <property type="protein sequence ID" value="KAH7258556.1"/>
    <property type="molecule type" value="Genomic_DNA"/>
</dbReference>
<feature type="region of interest" description="Disordered" evidence="1">
    <location>
        <begin position="1"/>
        <end position="33"/>
    </location>
</feature>
<dbReference type="AlphaFoldDB" id="A0A9P9HJH2"/>
<evidence type="ECO:0000256" key="1">
    <source>
        <dbReference type="SAM" id="MobiDB-lite"/>
    </source>
</evidence>
<sequence length="208" mass="24109">MSEINKSLELTTTPSEAAEAMSTPNIDSAREARRKWEMAKQKKVKRDRTCTLHRNDYHAFLQFAVPGEMTRPEVCQSHGRCKADGPLVTSRYRVCILAAKPRYFHPECFEDRYDVPYMIPRYFKMEAPEMCGLMVHKWFQHNRLVNLDVIAEYIMQDCLYRLGMLEPGQPMPELKDYTTGTRNRCSLKDLVDNVMCGCFRKKALALAG</sequence>
<proteinExistence type="predicted"/>